<sequence>MRILNIVFLIIIFIFGVFQMRSSSSVLKTDWFKSLSYNEKINTTGKVKANWKRSIILLAITVCEMLILISSFIGKNHNHEDIINIALLTISAIVTISLIINNQKLNKELKK</sequence>
<name>A0A174BQV4_9CLOT</name>
<feature type="transmembrane region" description="Helical" evidence="1">
    <location>
        <begin position="82"/>
        <end position="101"/>
    </location>
</feature>
<protein>
    <recommendedName>
        <fullName evidence="4">SdpI/YhfL protein family</fullName>
    </recommendedName>
</protein>
<feature type="transmembrane region" description="Helical" evidence="1">
    <location>
        <begin position="55"/>
        <end position="76"/>
    </location>
</feature>
<accession>A0A174BQV4</accession>
<keyword evidence="1" id="KW-0472">Membrane</keyword>
<evidence type="ECO:0000313" key="2">
    <source>
        <dbReference type="EMBL" id="CUO01946.1"/>
    </source>
</evidence>
<evidence type="ECO:0000313" key="3">
    <source>
        <dbReference type="Proteomes" id="UP000095558"/>
    </source>
</evidence>
<gene>
    <name evidence="2" type="ORF">ERS852470_01248</name>
</gene>
<evidence type="ECO:0008006" key="4">
    <source>
        <dbReference type="Google" id="ProtNLM"/>
    </source>
</evidence>
<dbReference type="AlphaFoldDB" id="A0A174BQV4"/>
<organism evidence="2 3">
    <name type="scientific">Clostridium disporicum</name>
    <dbReference type="NCBI Taxonomy" id="84024"/>
    <lineage>
        <taxon>Bacteria</taxon>
        <taxon>Bacillati</taxon>
        <taxon>Bacillota</taxon>
        <taxon>Clostridia</taxon>
        <taxon>Eubacteriales</taxon>
        <taxon>Clostridiaceae</taxon>
        <taxon>Clostridium</taxon>
    </lineage>
</organism>
<reference evidence="2 3" key="1">
    <citation type="submission" date="2015-09" db="EMBL/GenBank/DDBJ databases">
        <authorList>
            <consortium name="Pathogen Informatics"/>
        </authorList>
    </citation>
    <scope>NUCLEOTIDE SEQUENCE [LARGE SCALE GENOMIC DNA]</scope>
    <source>
        <strain evidence="2 3">2789STDY5834855</strain>
    </source>
</reference>
<evidence type="ECO:0000256" key="1">
    <source>
        <dbReference type="SAM" id="Phobius"/>
    </source>
</evidence>
<dbReference type="RefSeq" id="WP_055275959.1">
    <property type="nucleotide sequence ID" value="NZ_CYZV01000011.1"/>
</dbReference>
<dbReference type="Proteomes" id="UP000095558">
    <property type="component" value="Unassembled WGS sequence"/>
</dbReference>
<keyword evidence="1" id="KW-1133">Transmembrane helix</keyword>
<proteinExistence type="predicted"/>
<dbReference type="OrthoDB" id="1937713at2"/>
<feature type="transmembrane region" description="Helical" evidence="1">
    <location>
        <begin position="6"/>
        <end position="27"/>
    </location>
</feature>
<dbReference type="EMBL" id="CYZV01000011">
    <property type="protein sequence ID" value="CUO01946.1"/>
    <property type="molecule type" value="Genomic_DNA"/>
</dbReference>
<keyword evidence="1" id="KW-0812">Transmembrane</keyword>